<dbReference type="InterPro" id="IPR036691">
    <property type="entry name" value="Endo/exonu/phosph_ase_sf"/>
</dbReference>
<feature type="compositionally biased region" description="Gly residues" evidence="1">
    <location>
        <begin position="310"/>
        <end position="330"/>
    </location>
</feature>
<dbReference type="Gene3D" id="3.60.10.10">
    <property type="entry name" value="Endonuclease/exonuclease/phosphatase"/>
    <property type="match status" value="2"/>
</dbReference>
<feature type="compositionally biased region" description="Acidic residues" evidence="1">
    <location>
        <begin position="201"/>
        <end position="222"/>
    </location>
</feature>
<feature type="compositionally biased region" description="Low complexity" evidence="1">
    <location>
        <begin position="255"/>
        <end position="271"/>
    </location>
</feature>
<dbReference type="Pfam" id="PF03372">
    <property type="entry name" value="Exo_endo_phos"/>
    <property type="match status" value="2"/>
</dbReference>
<organism evidence="3 4">
    <name type="scientific">Gonium pectorale</name>
    <name type="common">Green alga</name>
    <dbReference type="NCBI Taxonomy" id="33097"/>
    <lineage>
        <taxon>Eukaryota</taxon>
        <taxon>Viridiplantae</taxon>
        <taxon>Chlorophyta</taxon>
        <taxon>core chlorophytes</taxon>
        <taxon>Chlorophyceae</taxon>
        <taxon>CS clade</taxon>
        <taxon>Chlamydomonadales</taxon>
        <taxon>Volvocaceae</taxon>
        <taxon>Gonium</taxon>
    </lineage>
</organism>
<feature type="region of interest" description="Disordered" evidence="1">
    <location>
        <begin position="306"/>
        <end position="330"/>
    </location>
</feature>
<dbReference type="SUPFAM" id="SSF56219">
    <property type="entry name" value="DNase I-like"/>
    <property type="match status" value="2"/>
</dbReference>
<proteinExistence type="predicted"/>
<evidence type="ECO:0000313" key="4">
    <source>
        <dbReference type="Proteomes" id="UP000075714"/>
    </source>
</evidence>
<sequence length="620" mass="64191">MNEIKAYDADVVCLQEVDGSSYLRLLGPLARAAGYKTIYLPRGDRRPAGPEFRGYWRPGPFGPRSPPVEGDGTLLLYRASRLRLRGRASAVYRDLAPEPEEQSVYEAELFWRRAATGNNVLVALFELRDHPTAAAGGGASASGSDGGGSDAGGSSCSSDGEGVEREGGPEGGGGEAAGGAQLYTGRRDEEEGGAGAREGPEELITEDEATVEEEEEEEEEETGGWGLDAGVSPTAGVGWDSPALDFLSQSGRPAAAAATDPAAGTSGAAAAARRRSVAEDTAEVDAEAGEKTGARRRRVALLGVSADGRTGTGDGSGVRGAGARRGGGGARRPNGRVFCVVNAHLWWDPSLPDQKVAEAHLLCRAATRFLRRRGFADPTEVPLVLCGDFNSTPARFRTERTDRVAPGGCLVSGVYELLTRGSLGSEHPHHPSSLGRPSEDPARLRKLRFDTDGYLFASSYAAANGRDPPATIRTAGFRGCLDYVWVSRGHWALSATLDMPYRYGNDPYTDELDKDAVRQREDAAAAPASVAAPVGAASGGSGLRAAGVGAASGGTGAGVPAAAPPTAAEAAMAATSLDLGMAGRGPVWELPPQPNAEWPSDHIAVGAELILLPPQASAGP</sequence>
<dbReference type="InterPro" id="IPR005135">
    <property type="entry name" value="Endo/exonuclease/phosphatase"/>
</dbReference>
<dbReference type="OrthoDB" id="552489at2759"/>
<evidence type="ECO:0000256" key="1">
    <source>
        <dbReference type="SAM" id="MobiDB-lite"/>
    </source>
</evidence>
<name>A0A150G7G4_GONPE</name>
<dbReference type="AlphaFoldDB" id="A0A150G7G4"/>
<feature type="domain" description="Endonuclease/exonuclease/phosphatase" evidence="2">
    <location>
        <begin position="2"/>
        <end position="110"/>
    </location>
</feature>
<dbReference type="STRING" id="33097.A0A150G7G4"/>
<evidence type="ECO:0000313" key="3">
    <source>
        <dbReference type="EMBL" id="KXZ45485.1"/>
    </source>
</evidence>
<dbReference type="Proteomes" id="UP000075714">
    <property type="component" value="Unassembled WGS sequence"/>
</dbReference>
<dbReference type="PANTHER" id="PTHR12121">
    <property type="entry name" value="CARBON CATABOLITE REPRESSOR PROTEIN 4"/>
    <property type="match status" value="1"/>
</dbReference>
<feature type="domain" description="Endonuclease/exonuclease/phosphatase" evidence="2">
    <location>
        <begin position="373"/>
        <end position="494"/>
    </location>
</feature>
<reference evidence="4" key="1">
    <citation type="journal article" date="2016" name="Nat. Commun.">
        <title>The Gonium pectorale genome demonstrates co-option of cell cycle regulation during the evolution of multicellularity.</title>
        <authorList>
            <person name="Hanschen E.R."/>
            <person name="Marriage T.N."/>
            <person name="Ferris P.J."/>
            <person name="Hamaji T."/>
            <person name="Toyoda A."/>
            <person name="Fujiyama A."/>
            <person name="Neme R."/>
            <person name="Noguchi H."/>
            <person name="Minakuchi Y."/>
            <person name="Suzuki M."/>
            <person name="Kawai-Toyooka H."/>
            <person name="Smith D.R."/>
            <person name="Sparks H."/>
            <person name="Anderson J."/>
            <person name="Bakaric R."/>
            <person name="Luria V."/>
            <person name="Karger A."/>
            <person name="Kirschner M.W."/>
            <person name="Durand P.M."/>
            <person name="Michod R.E."/>
            <person name="Nozaki H."/>
            <person name="Olson B.J."/>
        </authorList>
    </citation>
    <scope>NUCLEOTIDE SEQUENCE [LARGE SCALE GENOMIC DNA]</scope>
    <source>
        <strain evidence="4">NIES-2863</strain>
    </source>
</reference>
<dbReference type="PANTHER" id="PTHR12121:SF100">
    <property type="entry name" value="POLY(A)-SPECIFIC RIBONUCLEASE"/>
    <property type="match status" value="1"/>
</dbReference>
<dbReference type="GO" id="GO:0000175">
    <property type="term" value="F:3'-5'-RNA exonuclease activity"/>
    <property type="evidence" value="ECO:0007669"/>
    <property type="project" value="TreeGrafter"/>
</dbReference>
<feature type="region of interest" description="Disordered" evidence="1">
    <location>
        <begin position="133"/>
        <end position="235"/>
    </location>
</feature>
<dbReference type="InterPro" id="IPR050410">
    <property type="entry name" value="CCR4/nocturin_mRNA_transcr"/>
</dbReference>
<dbReference type="EMBL" id="LSYV01000055">
    <property type="protein sequence ID" value="KXZ45485.1"/>
    <property type="molecule type" value="Genomic_DNA"/>
</dbReference>
<keyword evidence="4" id="KW-1185">Reference proteome</keyword>
<feature type="compositionally biased region" description="Gly residues" evidence="1">
    <location>
        <begin position="135"/>
        <end position="151"/>
    </location>
</feature>
<feature type="region of interest" description="Disordered" evidence="1">
    <location>
        <begin position="255"/>
        <end position="292"/>
    </location>
</feature>
<gene>
    <name evidence="3" type="ORF">GPECTOR_54g226</name>
</gene>
<protein>
    <recommendedName>
        <fullName evidence="2">Endonuclease/exonuclease/phosphatase domain-containing protein</fullName>
    </recommendedName>
</protein>
<accession>A0A150G7G4</accession>
<evidence type="ECO:0000259" key="2">
    <source>
        <dbReference type="Pfam" id="PF03372"/>
    </source>
</evidence>
<comment type="caution">
    <text evidence="3">The sequence shown here is derived from an EMBL/GenBank/DDBJ whole genome shotgun (WGS) entry which is preliminary data.</text>
</comment>